<gene>
    <name evidence="3" type="primary">LOC101499859</name>
</gene>
<dbReference type="PANTHER" id="PTHR33623">
    <property type="entry name" value="OS04G0572500 PROTEIN"/>
    <property type="match status" value="1"/>
</dbReference>
<name>A0A1S2XUF3_CICAR</name>
<dbReference type="PaxDb" id="3827-XP_004494147.1"/>
<dbReference type="AlphaFoldDB" id="A0A1S2XUF3"/>
<dbReference type="GeneID" id="101499859"/>
<feature type="region of interest" description="Disordered" evidence="1">
    <location>
        <begin position="227"/>
        <end position="295"/>
    </location>
</feature>
<sequence>MMAQKYLHELLKQDQEPFLLNKYISDKRNQIKKTTPFSNTILQQHKKPIQNSNFHINLCKNTSCFFSFPETPEFRKSPLFELTSPANKTPSSRTATLLLEAALRIHKHSSSSKTKTKGFGLFGSLFKRLTQRNQNRKRQIEGQNVSVKDILKWDSSKNLDYEKKNNNMVNDTEVGFVWSEDKSLEMETSCSGYSFVTDQEACGCYHCAFSESPFRFVLQTTSCSGTHTPELASPARHKTEDKESNGAEDLNKLKSGEEEEEDKEQCSPVCVLDPPFEDDDEGHINDDDEDEDGGDFDLERSYAIVQRARQQILYKLRRFEKLAELDPIELEKRMLDQEEEEDETYMEEDDEEEMEVSSCKEKDFKELVFEAVYLSMVHERQQIPQELKKLIYDVVVEEEREFNNSLEDMEMVIKKICKRLESWKEVEPNTIDMMIKEDFFIEDEGWKKNVEQVRNMAGEVEFAIFSILVEEFSEELVCSCV</sequence>
<reference evidence="2" key="1">
    <citation type="journal article" date="2013" name="Nat. Biotechnol.">
        <title>Draft genome sequence of chickpea (Cicer arietinum) provides a resource for trait improvement.</title>
        <authorList>
            <person name="Varshney R.K."/>
            <person name="Song C."/>
            <person name="Saxena R.K."/>
            <person name="Azam S."/>
            <person name="Yu S."/>
            <person name="Sharpe A.G."/>
            <person name="Cannon S."/>
            <person name="Baek J."/>
            <person name="Rosen B.D."/>
            <person name="Tar'an B."/>
            <person name="Millan T."/>
            <person name="Zhang X."/>
            <person name="Ramsay L.D."/>
            <person name="Iwata A."/>
            <person name="Wang Y."/>
            <person name="Nelson W."/>
            <person name="Farmer A.D."/>
            <person name="Gaur P.M."/>
            <person name="Soderlund C."/>
            <person name="Penmetsa R.V."/>
            <person name="Xu C."/>
            <person name="Bharti A.K."/>
            <person name="He W."/>
            <person name="Winter P."/>
            <person name="Zhao S."/>
            <person name="Hane J.K."/>
            <person name="Carrasquilla-Garcia N."/>
            <person name="Condie J.A."/>
            <person name="Upadhyaya H.D."/>
            <person name="Luo M.C."/>
            <person name="Thudi M."/>
            <person name="Gowda C.L."/>
            <person name="Singh N.P."/>
            <person name="Lichtenzveig J."/>
            <person name="Gali K.K."/>
            <person name="Rubio J."/>
            <person name="Nadarajan N."/>
            <person name="Dolezel J."/>
            <person name="Bansal K.C."/>
            <person name="Xu X."/>
            <person name="Edwards D."/>
            <person name="Zhang G."/>
            <person name="Kahl G."/>
            <person name="Gil J."/>
            <person name="Singh K.B."/>
            <person name="Datta S.K."/>
            <person name="Jackson S.A."/>
            <person name="Wang J."/>
            <person name="Cook D.R."/>
        </authorList>
    </citation>
    <scope>NUCLEOTIDE SEQUENCE [LARGE SCALE GENOMIC DNA]</scope>
    <source>
        <strain evidence="2">cv. CDC Frontier</strain>
    </source>
</reference>
<dbReference type="OrthoDB" id="1918879at2759"/>
<evidence type="ECO:0000313" key="3">
    <source>
        <dbReference type="RefSeq" id="XP_004494147.1"/>
    </source>
</evidence>
<reference evidence="3" key="2">
    <citation type="submission" date="2025-08" db="UniProtKB">
        <authorList>
            <consortium name="RefSeq"/>
        </authorList>
    </citation>
    <scope>IDENTIFICATION</scope>
    <source>
        <tissue evidence="3">Etiolated seedlings</tissue>
    </source>
</reference>
<dbReference type="KEGG" id="cam:101499859"/>
<protein>
    <submittedName>
        <fullName evidence="3">Uncharacterized protein LOC101499859</fullName>
    </submittedName>
</protein>
<dbReference type="STRING" id="3827.A0A1S2XUF3"/>
<dbReference type="RefSeq" id="XP_004494147.1">
    <property type="nucleotide sequence ID" value="XM_004494090.3"/>
</dbReference>
<feature type="compositionally biased region" description="Acidic residues" evidence="1">
    <location>
        <begin position="338"/>
        <end position="355"/>
    </location>
</feature>
<dbReference type="eggNOG" id="ENOG502QQBC">
    <property type="taxonomic scope" value="Eukaryota"/>
</dbReference>
<evidence type="ECO:0000256" key="1">
    <source>
        <dbReference type="SAM" id="MobiDB-lite"/>
    </source>
</evidence>
<feature type="compositionally biased region" description="Basic and acidic residues" evidence="1">
    <location>
        <begin position="237"/>
        <end position="256"/>
    </location>
</feature>
<keyword evidence="2" id="KW-1185">Reference proteome</keyword>
<dbReference type="PANTHER" id="PTHR33623:SF5">
    <property type="entry name" value="HISTONE-LYSINE N-METHYLTRANSFERASE SETD1B-LIKE PROTEIN"/>
    <property type="match status" value="1"/>
</dbReference>
<feature type="region of interest" description="Disordered" evidence="1">
    <location>
        <begin position="338"/>
        <end position="357"/>
    </location>
</feature>
<accession>A0A1S2XUF3</accession>
<proteinExistence type="predicted"/>
<evidence type="ECO:0000313" key="2">
    <source>
        <dbReference type="Proteomes" id="UP000087171"/>
    </source>
</evidence>
<organism evidence="2 3">
    <name type="scientific">Cicer arietinum</name>
    <name type="common">Chickpea</name>
    <name type="synonym">Garbanzo</name>
    <dbReference type="NCBI Taxonomy" id="3827"/>
    <lineage>
        <taxon>Eukaryota</taxon>
        <taxon>Viridiplantae</taxon>
        <taxon>Streptophyta</taxon>
        <taxon>Embryophyta</taxon>
        <taxon>Tracheophyta</taxon>
        <taxon>Spermatophyta</taxon>
        <taxon>Magnoliopsida</taxon>
        <taxon>eudicotyledons</taxon>
        <taxon>Gunneridae</taxon>
        <taxon>Pentapetalae</taxon>
        <taxon>rosids</taxon>
        <taxon>fabids</taxon>
        <taxon>Fabales</taxon>
        <taxon>Fabaceae</taxon>
        <taxon>Papilionoideae</taxon>
        <taxon>50 kb inversion clade</taxon>
        <taxon>NPAAA clade</taxon>
        <taxon>Hologalegina</taxon>
        <taxon>IRL clade</taxon>
        <taxon>Cicereae</taxon>
        <taxon>Cicer</taxon>
    </lineage>
</organism>
<dbReference type="Proteomes" id="UP000087171">
    <property type="component" value="Chromosome Ca3"/>
</dbReference>
<feature type="compositionally biased region" description="Acidic residues" evidence="1">
    <location>
        <begin position="275"/>
        <end position="295"/>
    </location>
</feature>